<dbReference type="STRING" id="149040.A0A132BCI1"/>
<feature type="region of interest" description="Disordered" evidence="5">
    <location>
        <begin position="141"/>
        <end position="185"/>
    </location>
</feature>
<proteinExistence type="predicted"/>
<organism evidence="8 9">
    <name type="scientific">Mollisia scopiformis</name>
    <name type="common">Conifer needle endophyte fungus</name>
    <name type="synonym">Phialocephala scopiformis</name>
    <dbReference type="NCBI Taxonomy" id="149040"/>
    <lineage>
        <taxon>Eukaryota</taxon>
        <taxon>Fungi</taxon>
        <taxon>Dikarya</taxon>
        <taxon>Ascomycota</taxon>
        <taxon>Pezizomycotina</taxon>
        <taxon>Leotiomycetes</taxon>
        <taxon>Helotiales</taxon>
        <taxon>Mollisiaceae</taxon>
        <taxon>Mollisia</taxon>
    </lineage>
</organism>
<keyword evidence="3 6" id="KW-1133">Transmembrane helix</keyword>
<evidence type="ECO:0000256" key="3">
    <source>
        <dbReference type="ARBA" id="ARBA00022989"/>
    </source>
</evidence>
<dbReference type="InterPro" id="IPR051694">
    <property type="entry name" value="Immunoregulatory_rcpt-like"/>
</dbReference>
<dbReference type="PANTHER" id="PTHR15549">
    <property type="entry name" value="PAIRED IMMUNOGLOBULIN-LIKE TYPE 2 RECEPTOR"/>
    <property type="match status" value="1"/>
</dbReference>
<dbReference type="AlphaFoldDB" id="A0A132BCI1"/>
<keyword evidence="7" id="KW-0732">Signal</keyword>
<comment type="subcellular location">
    <subcellularLocation>
        <location evidence="1">Membrane</location>
        <topology evidence="1">Single-pass membrane protein</topology>
    </subcellularLocation>
</comment>
<dbReference type="GO" id="GO:0071944">
    <property type="term" value="C:cell periphery"/>
    <property type="evidence" value="ECO:0007669"/>
    <property type="project" value="UniProtKB-ARBA"/>
</dbReference>
<protein>
    <recommendedName>
        <fullName evidence="10">Mid2 domain-containing protein</fullName>
    </recommendedName>
</protein>
<evidence type="ECO:0000256" key="7">
    <source>
        <dbReference type="SAM" id="SignalP"/>
    </source>
</evidence>
<accession>A0A132BCI1</accession>
<evidence type="ECO:0000256" key="6">
    <source>
        <dbReference type="SAM" id="Phobius"/>
    </source>
</evidence>
<keyword evidence="9" id="KW-1185">Reference proteome</keyword>
<reference evidence="8 9" key="1">
    <citation type="submission" date="2015-10" db="EMBL/GenBank/DDBJ databases">
        <title>Full genome of DAOMC 229536 Phialocephala scopiformis, a fungal endophyte of spruce producing the potent anti-insectan compound rugulosin.</title>
        <authorList>
            <consortium name="DOE Joint Genome Institute"/>
            <person name="Walker A.K."/>
            <person name="Frasz S.L."/>
            <person name="Seifert K.A."/>
            <person name="Miller J.D."/>
            <person name="Mondo S.J."/>
            <person name="Labutti K."/>
            <person name="Lipzen A."/>
            <person name="Dockter R."/>
            <person name="Kennedy M."/>
            <person name="Grigoriev I.V."/>
            <person name="Spatafora J.W."/>
        </authorList>
    </citation>
    <scope>NUCLEOTIDE SEQUENCE [LARGE SCALE GENOMIC DNA]</scope>
    <source>
        <strain evidence="8 9">CBS 120377</strain>
    </source>
</reference>
<dbReference type="Proteomes" id="UP000070700">
    <property type="component" value="Unassembled WGS sequence"/>
</dbReference>
<sequence>MRADFLLCLSFSSSLASATTCYLYGGQAIDSAYQPCNGTAPVSMCCHLGVSNNNGDACGSGSTYGLCGVTGTQLWRESCTDQTWQSPSCLKLCTTGAGATGDSMITACDDGSYCCGQNNATCCDAGQGMFIVDNEVSLTKSTSSSSSASSTATSLPSTSSSSTSAPIAASSTGTPSPMPTNSTSSGMTTGAKVGIAVGVTGGVLAIAAGLVFLFMRRRKDTGLPTEPMADYQTVYNPTKVVSEPTTEMDANRNTQELDGYYRGQELHGKSVAVQQYAEMPT</sequence>
<dbReference type="KEGG" id="psco:LY89DRAFT_273028"/>
<feature type="signal peptide" evidence="7">
    <location>
        <begin position="1"/>
        <end position="18"/>
    </location>
</feature>
<dbReference type="OrthoDB" id="5215637at2759"/>
<evidence type="ECO:0000313" key="8">
    <source>
        <dbReference type="EMBL" id="KUJ09564.1"/>
    </source>
</evidence>
<dbReference type="GeneID" id="28816107"/>
<feature type="transmembrane region" description="Helical" evidence="6">
    <location>
        <begin position="193"/>
        <end position="215"/>
    </location>
</feature>
<dbReference type="PANTHER" id="PTHR15549:SF26">
    <property type="entry name" value="AXIAL BUDDING PATTERN PROTEIN 2-RELATED"/>
    <property type="match status" value="1"/>
</dbReference>
<evidence type="ECO:0000256" key="1">
    <source>
        <dbReference type="ARBA" id="ARBA00004167"/>
    </source>
</evidence>
<name>A0A132BCI1_MOLSC</name>
<feature type="chain" id="PRO_5007288124" description="Mid2 domain-containing protein" evidence="7">
    <location>
        <begin position="19"/>
        <end position="281"/>
    </location>
</feature>
<dbReference type="InParanoid" id="A0A132BCI1"/>
<evidence type="ECO:0000256" key="5">
    <source>
        <dbReference type="SAM" id="MobiDB-lite"/>
    </source>
</evidence>
<dbReference type="GO" id="GO:0016020">
    <property type="term" value="C:membrane"/>
    <property type="evidence" value="ECO:0007669"/>
    <property type="project" value="UniProtKB-SubCell"/>
</dbReference>
<evidence type="ECO:0000256" key="4">
    <source>
        <dbReference type="ARBA" id="ARBA00023136"/>
    </source>
</evidence>
<evidence type="ECO:0000313" key="9">
    <source>
        <dbReference type="Proteomes" id="UP000070700"/>
    </source>
</evidence>
<gene>
    <name evidence="8" type="ORF">LY89DRAFT_273028</name>
</gene>
<keyword evidence="4 6" id="KW-0472">Membrane</keyword>
<evidence type="ECO:0008006" key="10">
    <source>
        <dbReference type="Google" id="ProtNLM"/>
    </source>
</evidence>
<dbReference type="RefSeq" id="XP_018063919.1">
    <property type="nucleotide sequence ID" value="XM_018206381.1"/>
</dbReference>
<keyword evidence="2 6" id="KW-0812">Transmembrane</keyword>
<evidence type="ECO:0000256" key="2">
    <source>
        <dbReference type="ARBA" id="ARBA00022692"/>
    </source>
</evidence>
<dbReference type="EMBL" id="KQ947431">
    <property type="protein sequence ID" value="KUJ09564.1"/>
    <property type="molecule type" value="Genomic_DNA"/>
</dbReference>
<dbReference type="CDD" id="cd12087">
    <property type="entry name" value="TM_EGFR-like"/>
    <property type="match status" value="1"/>
</dbReference>